<gene>
    <name evidence="3" type="ORF">H2C83_08980</name>
</gene>
<keyword evidence="4" id="KW-1185">Reference proteome</keyword>
<dbReference type="PANTHER" id="PTHR34582">
    <property type="entry name" value="UPF0702 TRANSMEMBRANE PROTEIN YCAP"/>
    <property type="match status" value="1"/>
</dbReference>
<evidence type="ECO:0000256" key="1">
    <source>
        <dbReference type="SAM" id="Phobius"/>
    </source>
</evidence>
<dbReference type="Proteomes" id="UP000538292">
    <property type="component" value="Unassembled WGS sequence"/>
</dbReference>
<feature type="transmembrane region" description="Helical" evidence="1">
    <location>
        <begin position="12"/>
        <end position="30"/>
    </location>
</feature>
<sequence>MDEFLVIDFWEMKLRTFITFLVLLVLARILEKKQLSHLTFFNYIAGITIGSIAADIAGESKTPFFNGLVSLIWWVILTIFVGYIGLKSNKARILPDGQPTIVIKKTKFRKKLLKPSA</sequence>
<dbReference type="InterPro" id="IPR048454">
    <property type="entry name" value="YetF_N"/>
</dbReference>
<organism evidence="3 4">
    <name type="scientific">Thermoactinomyces mirandus</name>
    <dbReference type="NCBI Taxonomy" id="2756294"/>
    <lineage>
        <taxon>Bacteria</taxon>
        <taxon>Bacillati</taxon>
        <taxon>Bacillota</taxon>
        <taxon>Bacilli</taxon>
        <taxon>Bacillales</taxon>
        <taxon>Thermoactinomycetaceae</taxon>
        <taxon>Thermoactinomyces</taxon>
    </lineage>
</organism>
<keyword evidence="1" id="KW-1133">Transmembrane helix</keyword>
<dbReference type="PANTHER" id="PTHR34582:SF7">
    <property type="entry name" value="UPF0702 TRANSMEMBRANE PROTEIN YDFS"/>
    <property type="match status" value="1"/>
</dbReference>
<keyword evidence="1" id="KW-0812">Transmembrane</keyword>
<protein>
    <submittedName>
        <fullName evidence="3">DUF421 domain-containing protein</fullName>
    </submittedName>
</protein>
<name>A0A7W1XSM8_9BACL</name>
<evidence type="ECO:0000259" key="2">
    <source>
        <dbReference type="Pfam" id="PF20730"/>
    </source>
</evidence>
<feature type="transmembrane region" description="Helical" evidence="1">
    <location>
        <begin position="64"/>
        <end position="86"/>
    </location>
</feature>
<dbReference type="RefSeq" id="WP_181739972.1">
    <property type="nucleotide sequence ID" value="NZ_JACEOL010000030.1"/>
</dbReference>
<reference evidence="3 4" key="1">
    <citation type="submission" date="2020-07" db="EMBL/GenBank/DDBJ databases">
        <title>Thermoactinomyces phylogeny.</title>
        <authorList>
            <person name="Dunlap C."/>
        </authorList>
    </citation>
    <scope>NUCLEOTIDE SEQUENCE [LARGE SCALE GENOMIC DNA]</scope>
    <source>
        <strain evidence="3 4">AMNI-1</strain>
    </source>
</reference>
<dbReference type="AlphaFoldDB" id="A0A7W1XSM8"/>
<comment type="caution">
    <text evidence="3">The sequence shown here is derived from an EMBL/GenBank/DDBJ whole genome shotgun (WGS) entry which is preliminary data.</text>
</comment>
<keyword evidence="1" id="KW-0472">Membrane</keyword>
<accession>A0A7W1XSM8</accession>
<feature type="domain" description="YetF-like N-terminal transmembrane" evidence="2">
    <location>
        <begin position="11"/>
        <end position="84"/>
    </location>
</feature>
<proteinExistence type="predicted"/>
<dbReference type="Pfam" id="PF20730">
    <property type="entry name" value="YetF_N"/>
    <property type="match status" value="1"/>
</dbReference>
<evidence type="ECO:0000313" key="3">
    <source>
        <dbReference type="EMBL" id="MBA4602446.1"/>
    </source>
</evidence>
<evidence type="ECO:0000313" key="4">
    <source>
        <dbReference type="Proteomes" id="UP000538292"/>
    </source>
</evidence>
<feature type="transmembrane region" description="Helical" evidence="1">
    <location>
        <begin position="37"/>
        <end position="58"/>
    </location>
</feature>
<dbReference type="EMBL" id="JACEOL010000030">
    <property type="protein sequence ID" value="MBA4602446.1"/>
    <property type="molecule type" value="Genomic_DNA"/>
</dbReference>